<reference evidence="3 4" key="1">
    <citation type="journal article" date="2016" name="Nat. Commun.">
        <title>Thousands of microbial genomes shed light on interconnected biogeochemical processes in an aquifer system.</title>
        <authorList>
            <person name="Anantharaman K."/>
            <person name="Brown C.T."/>
            <person name="Hug L.A."/>
            <person name="Sharon I."/>
            <person name="Castelle C.J."/>
            <person name="Probst A.J."/>
            <person name="Thomas B.C."/>
            <person name="Singh A."/>
            <person name="Wilkins M.J."/>
            <person name="Karaoz U."/>
            <person name="Brodie E.L."/>
            <person name="Williams K.H."/>
            <person name="Hubbard S.S."/>
            <person name="Banfield J.F."/>
        </authorList>
    </citation>
    <scope>NUCLEOTIDE SEQUENCE [LARGE SCALE GENOMIC DNA]</scope>
</reference>
<dbReference type="SUPFAM" id="SSF48452">
    <property type="entry name" value="TPR-like"/>
    <property type="match status" value="1"/>
</dbReference>
<sequence>MVAKRIAFIIGGVALAGALLWSIRTGPLWVRESGTPMPPSSPASDTSATSSGEAKVVVSPGIDIDYEYATQTPAMPERETTLSASAPSLNRTIVIPASFSPADASLIKESIAKLVESIKKSPENGALWAEFGLKRKGIEDYEGAKEAYEYALKLMPNNAMVADSLGVIHGDYLKDYTKAVRYFRLAIDIDPSANYRYMRLFELYRYALKDNGKAKAILEEGLRAIPNEPSFQALLETVK</sequence>
<evidence type="ECO:0000313" key="3">
    <source>
        <dbReference type="EMBL" id="OHA22531.1"/>
    </source>
</evidence>
<organism evidence="3 4">
    <name type="scientific">Candidatus Taylorbacteria bacterium RIFCSPHIGHO2_02_49_25</name>
    <dbReference type="NCBI Taxonomy" id="1802305"/>
    <lineage>
        <taxon>Bacteria</taxon>
        <taxon>Candidatus Tayloriibacteriota</taxon>
    </lineage>
</organism>
<keyword evidence="1" id="KW-0802">TPR repeat</keyword>
<dbReference type="EMBL" id="MHRJ01000024">
    <property type="protein sequence ID" value="OHA22531.1"/>
    <property type="molecule type" value="Genomic_DNA"/>
</dbReference>
<accession>A0A1G2MHL9</accession>
<dbReference type="AlphaFoldDB" id="A0A1G2MHL9"/>
<dbReference type="Pfam" id="PF13181">
    <property type="entry name" value="TPR_8"/>
    <property type="match status" value="1"/>
</dbReference>
<feature type="compositionally biased region" description="Low complexity" evidence="2">
    <location>
        <begin position="42"/>
        <end position="51"/>
    </location>
</feature>
<feature type="repeat" description="TPR" evidence="1">
    <location>
        <begin position="125"/>
        <end position="158"/>
    </location>
</feature>
<protein>
    <submittedName>
        <fullName evidence="3">Uncharacterized protein</fullName>
    </submittedName>
</protein>
<feature type="region of interest" description="Disordered" evidence="2">
    <location>
        <begin position="32"/>
        <end position="52"/>
    </location>
</feature>
<dbReference type="Gene3D" id="1.25.40.10">
    <property type="entry name" value="Tetratricopeptide repeat domain"/>
    <property type="match status" value="1"/>
</dbReference>
<name>A0A1G2MHL9_9BACT</name>
<evidence type="ECO:0000256" key="1">
    <source>
        <dbReference type="PROSITE-ProRule" id="PRU00339"/>
    </source>
</evidence>
<gene>
    <name evidence="3" type="ORF">A2W52_03725</name>
</gene>
<comment type="caution">
    <text evidence="3">The sequence shown here is derived from an EMBL/GenBank/DDBJ whole genome shotgun (WGS) entry which is preliminary data.</text>
</comment>
<dbReference type="PROSITE" id="PS50005">
    <property type="entry name" value="TPR"/>
    <property type="match status" value="1"/>
</dbReference>
<dbReference type="InterPro" id="IPR019734">
    <property type="entry name" value="TPR_rpt"/>
</dbReference>
<proteinExistence type="predicted"/>
<dbReference type="Proteomes" id="UP000176493">
    <property type="component" value="Unassembled WGS sequence"/>
</dbReference>
<evidence type="ECO:0000313" key="4">
    <source>
        <dbReference type="Proteomes" id="UP000176493"/>
    </source>
</evidence>
<evidence type="ECO:0000256" key="2">
    <source>
        <dbReference type="SAM" id="MobiDB-lite"/>
    </source>
</evidence>
<dbReference type="InterPro" id="IPR011990">
    <property type="entry name" value="TPR-like_helical_dom_sf"/>
</dbReference>